<dbReference type="AlphaFoldDB" id="A0A1S3P5Q8"/>
<evidence type="ECO:0000313" key="3">
    <source>
        <dbReference type="Proteomes" id="UP001652741"/>
    </source>
</evidence>
<accession>A0A1S3P5Q8</accession>
<feature type="region of interest" description="Disordered" evidence="2">
    <location>
        <begin position="1"/>
        <end position="40"/>
    </location>
</feature>
<keyword evidence="3" id="KW-1185">Reference proteome</keyword>
<dbReference type="RefSeq" id="XP_014022933.2">
    <property type="nucleotide sequence ID" value="XM_014167458.2"/>
</dbReference>
<dbReference type="PANTHER" id="PTHR31366:SF2">
    <property type="entry name" value="UPF0739 PROTEIN C1ORF74"/>
    <property type="match status" value="1"/>
</dbReference>
<evidence type="ECO:0000313" key="4">
    <source>
        <dbReference type="RefSeq" id="XP_014022933.2"/>
    </source>
</evidence>
<dbReference type="PANTHER" id="PTHR31366">
    <property type="entry name" value="UPF0739 PROTEIN C1ORF74"/>
    <property type="match status" value="1"/>
</dbReference>
<feature type="compositionally biased region" description="Acidic residues" evidence="2">
    <location>
        <begin position="19"/>
        <end position="34"/>
    </location>
</feature>
<organism evidence="3 4">
    <name type="scientific">Salmo salar</name>
    <name type="common">Atlantic salmon</name>
    <dbReference type="NCBI Taxonomy" id="8030"/>
    <lineage>
        <taxon>Eukaryota</taxon>
        <taxon>Metazoa</taxon>
        <taxon>Chordata</taxon>
        <taxon>Craniata</taxon>
        <taxon>Vertebrata</taxon>
        <taxon>Euteleostomi</taxon>
        <taxon>Actinopterygii</taxon>
        <taxon>Neopterygii</taxon>
        <taxon>Teleostei</taxon>
        <taxon>Protacanthopterygii</taxon>
        <taxon>Salmoniformes</taxon>
        <taxon>Salmonidae</taxon>
        <taxon>Salmoninae</taxon>
        <taxon>Salmo</taxon>
    </lineage>
</organism>
<proteinExistence type="inferred from homology"/>
<gene>
    <name evidence="4" type="primary">cssa22h1orf74</name>
    <name evidence="4" type="synonym">ca074</name>
</gene>
<dbReference type="Pfam" id="PF14953">
    <property type="entry name" value="DUF4504"/>
    <property type="match status" value="1"/>
</dbReference>
<sequence>MHLKSWMRSANPIPKQKEDEEEEEEEEEGEEERNEEQSMASSDVFVAAARKCLRVGKKRFSATVSLNLATQVLAVDLGLKPALLYDSNTASAEQVQQYLNSLQAAQLVSKSLQTLVISENSLIVNPSLTIANLEALLLRRTVTVVDVCHSLEQPAITELQWGAIRDMIQALLAHIRQFGQHSAMRNVPHRIEKRHCETWNLCTLFGILLGYPSTYWFDQSRSFENCLAMSPLVVTKAVASWQGGDSGVEGHRCCLYSFSTPEMLQADTQSVMASWTTQLQERFQQQKVLSGLSVTRSTVTLPSVAL</sequence>
<evidence type="ECO:0000256" key="1">
    <source>
        <dbReference type="ARBA" id="ARBA00007065"/>
    </source>
</evidence>
<comment type="similarity">
    <text evidence="1">Belongs to the UPF0739 family.</text>
</comment>
<evidence type="ECO:0000256" key="2">
    <source>
        <dbReference type="SAM" id="MobiDB-lite"/>
    </source>
</evidence>
<protein>
    <submittedName>
        <fullName evidence="4">UPF0739 protein C1orf74 homolog isoform X1</fullName>
    </submittedName>
</protein>
<name>A0A1S3P5Q8_SALSA</name>
<dbReference type="Proteomes" id="UP001652741">
    <property type="component" value="Chromosome ssa22"/>
</dbReference>
<dbReference type="GeneID" id="100196128"/>
<reference evidence="4" key="1">
    <citation type="submission" date="2025-08" db="UniProtKB">
        <authorList>
            <consortium name="RefSeq"/>
        </authorList>
    </citation>
    <scope>IDENTIFICATION</scope>
</reference>
<dbReference type="CTD" id="100196128"/>
<dbReference type="InterPro" id="IPR027850">
    <property type="entry name" value="DUF4504"/>
</dbReference>